<evidence type="ECO:0000313" key="2">
    <source>
        <dbReference type="Proteomes" id="UP000005239"/>
    </source>
</evidence>
<reference evidence="2" key="1">
    <citation type="journal article" date="2008" name="Nat. Genet.">
        <title>The Pristionchus pacificus genome provides a unique perspective on nematode lifestyle and parasitism.</title>
        <authorList>
            <person name="Dieterich C."/>
            <person name="Clifton S.W."/>
            <person name="Schuster L.N."/>
            <person name="Chinwalla A."/>
            <person name="Delehaunty K."/>
            <person name="Dinkelacker I."/>
            <person name="Fulton L."/>
            <person name="Fulton R."/>
            <person name="Godfrey J."/>
            <person name="Minx P."/>
            <person name="Mitreva M."/>
            <person name="Roeseler W."/>
            <person name="Tian H."/>
            <person name="Witte H."/>
            <person name="Yang S.P."/>
            <person name="Wilson R.K."/>
            <person name="Sommer R.J."/>
        </authorList>
    </citation>
    <scope>NUCLEOTIDE SEQUENCE [LARGE SCALE GENOMIC DNA]</scope>
    <source>
        <strain evidence="2">PS312</strain>
    </source>
</reference>
<dbReference type="EnsemblMetazoa" id="PPA46318.1">
    <property type="protein sequence ID" value="PPA46318.1"/>
    <property type="gene ID" value="WBGene00284687"/>
</dbReference>
<accession>A0A8R1Z288</accession>
<name>A0A2A6CCS8_PRIPA</name>
<dbReference type="Proteomes" id="UP000005239">
    <property type="component" value="Unassembled WGS sequence"/>
</dbReference>
<protein>
    <submittedName>
        <fullName evidence="1">Uncharacterized protein</fullName>
    </submittedName>
</protein>
<dbReference type="AlphaFoldDB" id="A0A2A6CCS8"/>
<evidence type="ECO:0000313" key="1">
    <source>
        <dbReference type="EnsemblMetazoa" id="PPA46318.1"/>
    </source>
</evidence>
<sequence length="73" mass="7993">MKQSSGSAPLPSCGNLASSPPHHLRCRSRRIVCRCRALSAHLPRTCLSEKRGRLQWRAAGQGFDFGVAGKFKT</sequence>
<proteinExistence type="predicted"/>
<organism evidence="1 2">
    <name type="scientific">Pristionchus pacificus</name>
    <name type="common">Parasitic nematode worm</name>
    <dbReference type="NCBI Taxonomy" id="54126"/>
    <lineage>
        <taxon>Eukaryota</taxon>
        <taxon>Metazoa</taxon>
        <taxon>Ecdysozoa</taxon>
        <taxon>Nematoda</taxon>
        <taxon>Chromadorea</taxon>
        <taxon>Rhabditida</taxon>
        <taxon>Rhabditina</taxon>
        <taxon>Diplogasteromorpha</taxon>
        <taxon>Diplogasteroidea</taxon>
        <taxon>Neodiplogasteridae</taxon>
        <taxon>Pristionchus</taxon>
    </lineage>
</organism>
<accession>A0A2A6CCS8</accession>
<keyword evidence="2" id="KW-1185">Reference proteome</keyword>
<reference evidence="1" key="2">
    <citation type="submission" date="2022-06" db="UniProtKB">
        <authorList>
            <consortium name="EnsemblMetazoa"/>
        </authorList>
    </citation>
    <scope>IDENTIFICATION</scope>
    <source>
        <strain evidence="1">PS312</strain>
    </source>
</reference>
<gene>
    <name evidence="1" type="primary">WBGene00284687</name>
</gene>